<proteinExistence type="predicted"/>
<keyword evidence="2" id="KW-1185">Reference proteome</keyword>
<accession>A0ABR7LMU9</accession>
<dbReference type="EMBL" id="JABVEC010000007">
    <property type="protein sequence ID" value="MBC6466104.1"/>
    <property type="molecule type" value="Genomic_DNA"/>
</dbReference>
<sequence length="51" mass="5190">MPAKEFVPWVATAIVLGHSVRQPVSIIPGVDTAGLVSEIGALPALVRAPAS</sequence>
<name>A0ABR7LMU9_9ACTN</name>
<gene>
    <name evidence="1" type="ORF">HKK74_11430</name>
</gene>
<evidence type="ECO:0000313" key="1">
    <source>
        <dbReference type="EMBL" id="MBC6466104.1"/>
    </source>
</evidence>
<organism evidence="1 2">
    <name type="scientific">Actinomadura alba</name>
    <dbReference type="NCBI Taxonomy" id="406431"/>
    <lineage>
        <taxon>Bacteria</taxon>
        <taxon>Bacillati</taxon>
        <taxon>Actinomycetota</taxon>
        <taxon>Actinomycetes</taxon>
        <taxon>Streptosporangiales</taxon>
        <taxon>Thermomonosporaceae</taxon>
        <taxon>Actinomadura</taxon>
    </lineage>
</organism>
<reference evidence="1 2" key="1">
    <citation type="submission" date="2020-06" db="EMBL/GenBank/DDBJ databases">
        <title>Actinomadura xiongansis sp. nov., isolated from soil of Baiyangdian.</title>
        <authorList>
            <person name="Zhang X."/>
        </authorList>
    </citation>
    <scope>NUCLEOTIDE SEQUENCE [LARGE SCALE GENOMIC DNA]</scope>
    <source>
        <strain evidence="1 2">HBUM206468</strain>
    </source>
</reference>
<protein>
    <submittedName>
        <fullName evidence="1">Uncharacterized protein</fullName>
    </submittedName>
</protein>
<dbReference type="RefSeq" id="WP_187243128.1">
    <property type="nucleotide sequence ID" value="NZ_BAAAOK010000057.1"/>
</dbReference>
<evidence type="ECO:0000313" key="2">
    <source>
        <dbReference type="Proteomes" id="UP000805614"/>
    </source>
</evidence>
<dbReference type="Proteomes" id="UP000805614">
    <property type="component" value="Unassembled WGS sequence"/>
</dbReference>
<comment type="caution">
    <text evidence="1">The sequence shown here is derived from an EMBL/GenBank/DDBJ whole genome shotgun (WGS) entry which is preliminary data.</text>
</comment>